<dbReference type="Proteomes" id="UP000324800">
    <property type="component" value="Unassembled WGS sequence"/>
</dbReference>
<organism evidence="1 2">
    <name type="scientific">Streblomastix strix</name>
    <dbReference type="NCBI Taxonomy" id="222440"/>
    <lineage>
        <taxon>Eukaryota</taxon>
        <taxon>Metamonada</taxon>
        <taxon>Preaxostyla</taxon>
        <taxon>Oxymonadida</taxon>
        <taxon>Streblomastigidae</taxon>
        <taxon>Streblomastix</taxon>
    </lineage>
</organism>
<name>A0A5J4WQZ7_9EUKA</name>
<reference evidence="1 2" key="1">
    <citation type="submission" date="2019-03" db="EMBL/GenBank/DDBJ databases">
        <title>Single cell metagenomics reveals metabolic interactions within the superorganism composed of flagellate Streblomastix strix and complex community of Bacteroidetes bacteria on its surface.</title>
        <authorList>
            <person name="Treitli S.C."/>
            <person name="Kolisko M."/>
            <person name="Husnik F."/>
            <person name="Keeling P."/>
            <person name="Hampl V."/>
        </authorList>
    </citation>
    <scope>NUCLEOTIDE SEQUENCE [LARGE SCALE GENOMIC DNA]</scope>
    <source>
        <strain evidence="1">ST1C</strain>
    </source>
</reference>
<protein>
    <submittedName>
        <fullName evidence="1">Uncharacterized protein</fullName>
    </submittedName>
</protein>
<accession>A0A5J4WQZ7</accession>
<proteinExistence type="predicted"/>
<gene>
    <name evidence="1" type="ORF">EZS28_006912</name>
</gene>
<evidence type="ECO:0000313" key="2">
    <source>
        <dbReference type="Proteomes" id="UP000324800"/>
    </source>
</evidence>
<dbReference type="EMBL" id="SNRW01001153">
    <property type="protein sequence ID" value="KAA6397557.1"/>
    <property type="molecule type" value="Genomic_DNA"/>
</dbReference>
<dbReference type="AlphaFoldDB" id="A0A5J4WQZ7"/>
<evidence type="ECO:0000313" key="1">
    <source>
        <dbReference type="EMBL" id="KAA6397557.1"/>
    </source>
</evidence>
<comment type="caution">
    <text evidence="1">The sequence shown here is derived from an EMBL/GenBank/DDBJ whole genome shotgun (WGS) entry which is preliminary data.</text>
</comment>
<sequence>MFQRQKQYDQLMRKRVKKVLLIGQTYDLVYVESCLANSKTKQKAELFQAQFEDYKTKIDKIEEIDVIFTIHQTNNSESWQQIKELKEWFPKSKIFPLIKVCKDENKVYDKNLKIRMFIDNGHQKLYLALIKLEEDEMNKEDDVVNWKVNVIIYVENTQIRHEKDCRHARPKLFFATCLKDAQQLIMKLEKRILGVITDIEYPNKEHRRFNKSRLKIYDNAGLDLRDSCRKMNKFKLPRCPFLLMSDQSHKRNEVESFANCLFSSKTQNDVEEQLKVFFDRLVMLSPKFVPLDPNKRCSPIPNIQPALDHRELRGEFEIGIYLRRYRSASFDYNSERLRLFLDSSLNTYAHGHIRGISVDFDQKLLREPQFFLTVGTGNIGGKAHGLLYLDSLIYNV</sequence>